<accession>A0ACC2XCU0</accession>
<keyword evidence="2" id="KW-1185">Reference proteome</keyword>
<comment type="caution">
    <text evidence="1">The sequence shown here is derived from an EMBL/GenBank/DDBJ whole genome shotgun (WGS) entry which is preliminary data.</text>
</comment>
<gene>
    <name evidence="1" type="ORF">QFC22_002074</name>
</gene>
<dbReference type="Proteomes" id="UP001243375">
    <property type="component" value="Unassembled WGS sequence"/>
</dbReference>
<proteinExistence type="predicted"/>
<evidence type="ECO:0000313" key="1">
    <source>
        <dbReference type="EMBL" id="KAJ9121458.1"/>
    </source>
</evidence>
<protein>
    <submittedName>
        <fullName evidence="1">Uncharacterized protein</fullName>
    </submittedName>
</protein>
<evidence type="ECO:0000313" key="2">
    <source>
        <dbReference type="Proteomes" id="UP001243375"/>
    </source>
</evidence>
<organism evidence="1 2">
    <name type="scientific">Naganishia vaughanmartiniae</name>
    <dbReference type="NCBI Taxonomy" id="1424756"/>
    <lineage>
        <taxon>Eukaryota</taxon>
        <taxon>Fungi</taxon>
        <taxon>Dikarya</taxon>
        <taxon>Basidiomycota</taxon>
        <taxon>Agaricomycotina</taxon>
        <taxon>Tremellomycetes</taxon>
        <taxon>Filobasidiales</taxon>
        <taxon>Filobasidiaceae</taxon>
        <taxon>Naganishia</taxon>
    </lineage>
</organism>
<name>A0ACC2XCU0_9TREE</name>
<dbReference type="EMBL" id="JASBWU010000005">
    <property type="protein sequence ID" value="KAJ9121458.1"/>
    <property type="molecule type" value="Genomic_DNA"/>
</dbReference>
<sequence length="400" mass="44121">MFDPFSELKSSYQAVRKNSAANDVYNRLHSIAKDTEFVRRVSQEWYNDQLVVIPNQRCGVWYCDPSWSASEYAYFKSTDGHMGQWDFSLRRANLHLIDFANKNGGFIIVDSTRRGKRMPDALSKTIPVWCAVINRAIAKRRCSNATHPQQEEWDSALYCPPNIVSPTEKSQIEAKIDGWADQLLNHPAVSSNDASTSPPPPFIPIVCLSASTFIEHGGPEPMRSRTGLGFEYIQGSGDDEDLWAHGLKPRVFQQNQELLLSTLQHDFAGVVDQLKTTVEDTATPLNSANLATLTEVPVGSGLFLGVANSSPQPGSLTIQLTRKTQDEFPDLATSAMRRFFRIPRSKKGEIQFVTSVLPACAEAAINAFNSTAPRICVVDDDGKDTSVGTTTGAYGMGPLQ</sequence>
<reference evidence="1" key="1">
    <citation type="submission" date="2023-04" db="EMBL/GenBank/DDBJ databases">
        <title>Draft Genome sequencing of Naganishia species isolated from polar environments using Oxford Nanopore Technology.</title>
        <authorList>
            <person name="Leo P."/>
            <person name="Venkateswaran K."/>
        </authorList>
    </citation>
    <scope>NUCLEOTIDE SEQUENCE</scope>
    <source>
        <strain evidence="1">MNA-CCFEE 5425</strain>
    </source>
</reference>